<dbReference type="EMBL" id="HE797078">
    <property type="protein sequence ID" value="CCM02385.1"/>
    <property type="molecule type" value="Genomic_DNA"/>
</dbReference>
<organism evidence="2 3">
    <name type="scientific">Fibroporia radiculosa</name>
    <dbReference type="NCBI Taxonomy" id="599839"/>
    <lineage>
        <taxon>Eukaryota</taxon>
        <taxon>Fungi</taxon>
        <taxon>Dikarya</taxon>
        <taxon>Basidiomycota</taxon>
        <taxon>Agaricomycotina</taxon>
        <taxon>Agaricomycetes</taxon>
        <taxon>Polyporales</taxon>
        <taxon>Fibroporiaceae</taxon>
        <taxon>Fibroporia</taxon>
    </lineage>
</organism>
<dbReference type="Gene3D" id="3.40.50.10330">
    <property type="entry name" value="Probable inorganic polyphosphate/atp-NAD kinase, domain 1"/>
    <property type="match status" value="1"/>
</dbReference>
<keyword evidence="3" id="KW-1185">Reference proteome</keyword>
<dbReference type="SMART" id="SM00046">
    <property type="entry name" value="DAGKc"/>
    <property type="match status" value="1"/>
</dbReference>
<protein>
    <recommendedName>
        <fullName evidence="1">DAGKc domain-containing protein</fullName>
    </recommendedName>
</protein>
<dbReference type="STRING" id="599839.J4GPC2"/>
<evidence type="ECO:0000259" key="1">
    <source>
        <dbReference type="PROSITE" id="PS50146"/>
    </source>
</evidence>
<dbReference type="RefSeq" id="XP_012181668.1">
    <property type="nucleotide sequence ID" value="XM_012326278.1"/>
</dbReference>
<proteinExistence type="predicted"/>
<dbReference type="InterPro" id="IPR050187">
    <property type="entry name" value="Lipid_Phosphate_FormReg"/>
</dbReference>
<dbReference type="InterPro" id="IPR016064">
    <property type="entry name" value="NAD/diacylglycerol_kinase_sf"/>
</dbReference>
<gene>
    <name evidence="2" type="ORF">FIBRA_04481</name>
</gene>
<name>J4GPC2_9APHY</name>
<dbReference type="PANTHER" id="PTHR12358">
    <property type="entry name" value="SPHINGOSINE KINASE"/>
    <property type="match status" value="1"/>
</dbReference>
<dbReference type="GO" id="GO:0016020">
    <property type="term" value="C:membrane"/>
    <property type="evidence" value="ECO:0007669"/>
    <property type="project" value="TreeGrafter"/>
</dbReference>
<dbReference type="GO" id="GO:0005737">
    <property type="term" value="C:cytoplasm"/>
    <property type="evidence" value="ECO:0007669"/>
    <property type="project" value="TreeGrafter"/>
</dbReference>
<feature type="domain" description="DAGKc" evidence="1">
    <location>
        <begin position="120"/>
        <end position="261"/>
    </location>
</feature>
<dbReference type="InParanoid" id="J4GPC2"/>
<dbReference type="GeneID" id="24097296"/>
<sequence>MADHTDSLTVHGEHGTTIFTLSGPTLVVHRASDSEFHSPPVRVSPHGGPTEKWPRIETTVRHVLWAEVKENLFEIALVARRKNSHPLSLVLVAGTVKSDQLEIATAFTTSLMDVAYAGIRRQRRLRVLVNPKSGPGNGIGLYHRKVEPIFRAAHCHVELTLTTHHGHAYELMKTLDLGQYDAIVVVSGDGLVHEIINGFAEHARPEEAFRLPITPVAGGSGNALALNILGPKEGCDICAAALNAVKGRPMRIDLCSVTQGEKKTLSFISQCVGMLADVDLGTEHLRFLGSNRFVLGYVYGGDIFS</sequence>
<dbReference type="GO" id="GO:0001727">
    <property type="term" value="F:lipid kinase activity"/>
    <property type="evidence" value="ECO:0007669"/>
    <property type="project" value="TreeGrafter"/>
</dbReference>
<dbReference type="InterPro" id="IPR001206">
    <property type="entry name" value="Diacylglycerol_kinase_cat_dom"/>
</dbReference>
<dbReference type="Proteomes" id="UP000006352">
    <property type="component" value="Unassembled WGS sequence"/>
</dbReference>
<dbReference type="OrthoDB" id="3853857at2759"/>
<dbReference type="AlphaFoldDB" id="J4GPC2"/>
<dbReference type="InterPro" id="IPR017438">
    <property type="entry name" value="ATP-NAD_kinase_N"/>
</dbReference>
<dbReference type="SUPFAM" id="SSF111331">
    <property type="entry name" value="NAD kinase/diacylglycerol kinase-like"/>
    <property type="match status" value="1"/>
</dbReference>
<dbReference type="GO" id="GO:0046512">
    <property type="term" value="P:sphingosine biosynthetic process"/>
    <property type="evidence" value="ECO:0007669"/>
    <property type="project" value="TreeGrafter"/>
</dbReference>
<accession>J4GPC2</accession>
<dbReference type="GO" id="GO:0016773">
    <property type="term" value="F:phosphotransferase activity, alcohol group as acceptor"/>
    <property type="evidence" value="ECO:0007669"/>
    <property type="project" value="UniProtKB-ARBA"/>
</dbReference>
<evidence type="ECO:0000313" key="3">
    <source>
        <dbReference type="Proteomes" id="UP000006352"/>
    </source>
</evidence>
<dbReference type="HOGENOM" id="CLU_912256_0_0_1"/>
<dbReference type="Pfam" id="PF00781">
    <property type="entry name" value="DAGK_cat"/>
    <property type="match status" value="1"/>
</dbReference>
<dbReference type="Gene3D" id="2.60.200.40">
    <property type="match status" value="1"/>
</dbReference>
<dbReference type="PROSITE" id="PS50146">
    <property type="entry name" value="DAGK"/>
    <property type="match status" value="1"/>
</dbReference>
<dbReference type="PANTHER" id="PTHR12358:SF31">
    <property type="entry name" value="ACYLGLYCEROL KINASE, MITOCHONDRIAL"/>
    <property type="match status" value="1"/>
</dbReference>
<evidence type="ECO:0000313" key="2">
    <source>
        <dbReference type="EMBL" id="CCM02385.1"/>
    </source>
</evidence>
<reference evidence="2 3" key="1">
    <citation type="journal article" date="2012" name="Appl. Environ. Microbiol.">
        <title>Short-read sequencing for genomic analysis of the brown rot fungus Fibroporia radiculosa.</title>
        <authorList>
            <person name="Tang J.D."/>
            <person name="Perkins A.D."/>
            <person name="Sonstegard T.S."/>
            <person name="Schroeder S.G."/>
            <person name="Burgess S.C."/>
            <person name="Diehl S.V."/>
        </authorList>
    </citation>
    <scope>NUCLEOTIDE SEQUENCE [LARGE SCALE GENOMIC DNA]</scope>
    <source>
        <strain evidence="2 3">TFFH 294</strain>
    </source>
</reference>